<dbReference type="OrthoDB" id="9807403at2"/>
<dbReference type="PANTHER" id="PTHR43033:SF1">
    <property type="entry name" value="TRNA(ILE)-LYSIDINE SYNTHASE-RELATED"/>
    <property type="match status" value="1"/>
</dbReference>
<dbReference type="PANTHER" id="PTHR43033">
    <property type="entry name" value="TRNA(ILE)-LYSIDINE SYNTHASE-RELATED"/>
    <property type="match status" value="1"/>
</dbReference>
<dbReference type="STRING" id="1121428.DESHY_40187"/>
<proteinExistence type="inferred from homology"/>
<keyword evidence="3 8" id="KW-0436">Ligase</keyword>
<dbReference type="SUPFAM" id="SSF52402">
    <property type="entry name" value="Adenine nucleotide alpha hydrolases-like"/>
    <property type="match status" value="1"/>
</dbReference>
<evidence type="ECO:0000256" key="1">
    <source>
        <dbReference type="ARBA" id="ARBA00004496"/>
    </source>
</evidence>
<comment type="function">
    <text evidence="8">Ligates lysine onto the cytidine present at position 34 of the AUA codon-specific tRNA(Ile) that contains the anticodon CAU, in an ATP-dependent manner. Cytidine is converted to lysidine, thus changing the amino acid specificity of the tRNA from methionine to isoleucine.</text>
</comment>
<evidence type="ECO:0000313" key="10">
    <source>
        <dbReference type="EMBL" id="CCO08637.1"/>
    </source>
</evidence>
<dbReference type="InterPro" id="IPR012795">
    <property type="entry name" value="tRNA_Ile_lys_synt_N"/>
</dbReference>
<feature type="binding site" evidence="8">
    <location>
        <begin position="28"/>
        <end position="33"/>
    </location>
    <ligand>
        <name>ATP</name>
        <dbReference type="ChEBI" id="CHEBI:30616"/>
    </ligand>
</feature>
<reference evidence="10 11" key="1">
    <citation type="journal article" date="2013" name="Genome Announc.">
        <title>Genome Sequence of the Sulfate-Reducing Bacterium Desulfotomaculum hydrothermale Lam5(T).</title>
        <authorList>
            <person name="Amin O."/>
            <person name="Fardeau M.L."/>
            <person name="Valette O."/>
            <person name="Hirschler-Rea A."/>
            <person name="Barbe V."/>
            <person name="Medigue C."/>
            <person name="Vacherie B."/>
            <person name="Ollivier B."/>
            <person name="Bertin P.N."/>
            <person name="Dolla A."/>
        </authorList>
    </citation>
    <scope>NUCLEOTIDE SEQUENCE [LARGE SCALE GENOMIC DNA]</scope>
    <source>
        <strain evidence="11">Lam5 / DSM 18033</strain>
    </source>
</reference>
<dbReference type="InterPro" id="IPR012094">
    <property type="entry name" value="tRNA_Ile_lys_synt"/>
</dbReference>
<dbReference type="InterPro" id="IPR015262">
    <property type="entry name" value="tRNA_Ile_lys_synt_subst-bd"/>
</dbReference>
<dbReference type="Pfam" id="PF01171">
    <property type="entry name" value="ATP_bind_3"/>
    <property type="match status" value="1"/>
</dbReference>
<dbReference type="eggNOG" id="COG0037">
    <property type="taxonomic scope" value="Bacteria"/>
</dbReference>
<evidence type="ECO:0000256" key="8">
    <source>
        <dbReference type="HAMAP-Rule" id="MF_01161"/>
    </source>
</evidence>
<dbReference type="RefSeq" id="WP_008412159.1">
    <property type="nucleotide sequence ID" value="NZ_CAOS01000011.1"/>
</dbReference>
<dbReference type="CDD" id="cd01992">
    <property type="entry name" value="TilS_N"/>
    <property type="match status" value="1"/>
</dbReference>
<dbReference type="Gene3D" id="1.20.59.20">
    <property type="match status" value="1"/>
</dbReference>
<dbReference type="InterPro" id="IPR014729">
    <property type="entry name" value="Rossmann-like_a/b/a_fold"/>
</dbReference>
<comment type="domain">
    <text evidence="8">The N-terminal region contains the highly conserved SGGXDS motif, predicted to be a P-loop motif involved in ATP binding.</text>
</comment>
<dbReference type="EMBL" id="CAOS01000011">
    <property type="protein sequence ID" value="CCO08637.1"/>
    <property type="molecule type" value="Genomic_DNA"/>
</dbReference>
<dbReference type="Pfam" id="PF09179">
    <property type="entry name" value="TilS"/>
    <property type="match status" value="1"/>
</dbReference>
<evidence type="ECO:0000313" key="11">
    <source>
        <dbReference type="Proteomes" id="UP000009315"/>
    </source>
</evidence>
<evidence type="ECO:0000256" key="6">
    <source>
        <dbReference type="ARBA" id="ARBA00022840"/>
    </source>
</evidence>
<keyword evidence="6 8" id="KW-0067">ATP-binding</keyword>
<dbReference type="HAMAP" id="MF_01161">
    <property type="entry name" value="tRNA_Ile_lys_synt"/>
    <property type="match status" value="1"/>
</dbReference>
<dbReference type="GO" id="GO:0006400">
    <property type="term" value="P:tRNA modification"/>
    <property type="evidence" value="ECO:0007669"/>
    <property type="project" value="UniProtKB-UniRule"/>
</dbReference>
<dbReference type="Pfam" id="PF11734">
    <property type="entry name" value="TilS_C"/>
    <property type="match status" value="1"/>
</dbReference>
<dbReference type="GO" id="GO:0032267">
    <property type="term" value="F:tRNA(Ile)-lysidine synthase activity"/>
    <property type="evidence" value="ECO:0007669"/>
    <property type="project" value="UniProtKB-EC"/>
</dbReference>
<dbReference type="NCBIfam" id="TIGR02432">
    <property type="entry name" value="lysidine_TilS_N"/>
    <property type="match status" value="1"/>
</dbReference>
<evidence type="ECO:0000256" key="5">
    <source>
        <dbReference type="ARBA" id="ARBA00022741"/>
    </source>
</evidence>
<evidence type="ECO:0000256" key="7">
    <source>
        <dbReference type="ARBA" id="ARBA00048539"/>
    </source>
</evidence>
<dbReference type="EC" id="6.3.4.19" evidence="8"/>
<dbReference type="InterPro" id="IPR012796">
    <property type="entry name" value="Lysidine-tRNA-synth_C"/>
</dbReference>
<feature type="domain" description="Lysidine-tRNA(Ile) synthetase C-terminal" evidence="9">
    <location>
        <begin position="389"/>
        <end position="462"/>
    </location>
</feature>
<keyword evidence="2 8" id="KW-0963">Cytoplasm</keyword>
<dbReference type="SUPFAM" id="SSF56037">
    <property type="entry name" value="PheT/TilS domain"/>
    <property type="match status" value="1"/>
</dbReference>
<evidence type="ECO:0000256" key="4">
    <source>
        <dbReference type="ARBA" id="ARBA00022694"/>
    </source>
</evidence>
<keyword evidence="4 8" id="KW-0819">tRNA processing</keyword>
<keyword evidence="5 8" id="KW-0547">Nucleotide-binding</keyword>
<sequence length="473" mass="53295">MEVLDKVRQEIARHNMIEPGQLIVVGVSGGPDSVALLHILHTLAGELGIKLHAAHLNHRFRGEEARQDALFVRQLCSNWGIPCTIEERDVPGYARQKHLSAQVAAREVRYRFFYEVLQAAGGQKIALAHQADDQAESVLLNLLRGAGAGGLAGIPPVRDNLIIRPLLSLRRQEIEQYCHRQRIGFRTDSSNLKTAYRRNKIRHVLIPLLEREYSPGLVNILVRTAEQLRTEDEFMEHLAEQAYRQVLLTRNSRRLELARGELARQPVALARRIIRLAWQEIRGSKQDLTYDHVERLLAQLPGGGPQRHWELPAGITVRLTYDRLTLLKEYGRNSLNLPVYPLPVPGSVATASGSTITSLLLRRQDFTGNPRELPAHQAVLDYAQVTLPLAVRFRQEGDVLVPFGLGKPVKLKKILIDLKIPRHRRDSIPLVVEQKTGRILWVAGIRLADGVGISETTEKIILLRLENGHHSNT</sequence>
<keyword evidence="11" id="KW-1185">Reference proteome</keyword>
<dbReference type="Proteomes" id="UP000009315">
    <property type="component" value="Unassembled WGS sequence"/>
</dbReference>
<protein>
    <recommendedName>
        <fullName evidence="8">tRNA(Ile)-lysidine synthase</fullName>
        <ecNumber evidence="8">6.3.4.19</ecNumber>
    </recommendedName>
    <alternativeName>
        <fullName evidence="8">tRNA(Ile)-2-lysyl-cytidine synthase</fullName>
    </alternativeName>
    <alternativeName>
        <fullName evidence="8">tRNA(Ile)-lysidine synthetase</fullName>
    </alternativeName>
</protein>
<comment type="subcellular location">
    <subcellularLocation>
        <location evidence="1 8">Cytoplasm</location>
    </subcellularLocation>
</comment>
<evidence type="ECO:0000256" key="2">
    <source>
        <dbReference type="ARBA" id="ARBA00022490"/>
    </source>
</evidence>
<accession>K8DZR8</accession>
<comment type="catalytic activity">
    <reaction evidence="7 8">
        <text>cytidine(34) in tRNA(Ile2) + L-lysine + ATP = lysidine(34) in tRNA(Ile2) + AMP + diphosphate + H(+)</text>
        <dbReference type="Rhea" id="RHEA:43744"/>
        <dbReference type="Rhea" id="RHEA-COMP:10625"/>
        <dbReference type="Rhea" id="RHEA-COMP:10670"/>
        <dbReference type="ChEBI" id="CHEBI:15378"/>
        <dbReference type="ChEBI" id="CHEBI:30616"/>
        <dbReference type="ChEBI" id="CHEBI:32551"/>
        <dbReference type="ChEBI" id="CHEBI:33019"/>
        <dbReference type="ChEBI" id="CHEBI:82748"/>
        <dbReference type="ChEBI" id="CHEBI:83665"/>
        <dbReference type="ChEBI" id="CHEBI:456215"/>
        <dbReference type="EC" id="6.3.4.19"/>
    </reaction>
</comment>
<comment type="similarity">
    <text evidence="8">Belongs to the tRNA(Ile)-lysidine synthase family.</text>
</comment>
<dbReference type="GO" id="GO:0005737">
    <property type="term" value="C:cytoplasm"/>
    <property type="evidence" value="ECO:0007669"/>
    <property type="project" value="UniProtKB-SubCell"/>
</dbReference>
<dbReference type="SUPFAM" id="SSF82829">
    <property type="entry name" value="MesJ substrate recognition domain-like"/>
    <property type="match status" value="1"/>
</dbReference>
<dbReference type="InterPro" id="IPR011063">
    <property type="entry name" value="TilS/TtcA_N"/>
</dbReference>
<evidence type="ECO:0000259" key="9">
    <source>
        <dbReference type="SMART" id="SM00977"/>
    </source>
</evidence>
<dbReference type="GO" id="GO:0005524">
    <property type="term" value="F:ATP binding"/>
    <property type="evidence" value="ECO:0007669"/>
    <property type="project" value="UniProtKB-UniRule"/>
</dbReference>
<organism evidence="10 11">
    <name type="scientific">Desulforamulus hydrothermalis Lam5 = DSM 18033</name>
    <dbReference type="NCBI Taxonomy" id="1121428"/>
    <lineage>
        <taxon>Bacteria</taxon>
        <taxon>Bacillati</taxon>
        <taxon>Bacillota</taxon>
        <taxon>Clostridia</taxon>
        <taxon>Eubacteriales</taxon>
        <taxon>Peptococcaceae</taxon>
        <taxon>Desulforamulus</taxon>
    </lineage>
</organism>
<dbReference type="NCBIfam" id="TIGR02433">
    <property type="entry name" value="lysidine_TilS_C"/>
    <property type="match status" value="1"/>
</dbReference>
<dbReference type="AlphaFoldDB" id="K8DZR8"/>
<name>K8DZR8_9FIRM</name>
<gene>
    <name evidence="8 10" type="primary">tilS</name>
    <name evidence="10" type="ORF">DESHY_40187</name>
</gene>
<dbReference type="Gene3D" id="3.40.50.620">
    <property type="entry name" value="HUPs"/>
    <property type="match status" value="1"/>
</dbReference>
<evidence type="ECO:0000256" key="3">
    <source>
        <dbReference type="ARBA" id="ARBA00022598"/>
    </source>
</evidence>
<dbReference type="SMART" id="SM00977">
    <property type="entry name" value="TilS_C"/>
    <property type="match status" value="1"/>
</dbReference>
<comment type="caution">
    <text evidence="10">The sequence shown here is derived from an EMBL/GenBank/DDBJ whole genome shotgun (WGS) entry which is preliminary data.</text>
</comment>